<dbReference type="SUPFAM" id="SSF56112">
    <property type="entry name" value="Protein kinase-like (PK-like)"/>
    <property type="match status" value="1"/>
</dbReference>
<dbReference type="InterPro" id="IPR011009">
    <property type="entry name" value="Kinase-like_dom_sf"/>
</dbReference>
<dbReference type="GO" id="GO:0004674">
    <property type="term" value="F:protein serine/threonine kinase activity"/>
    <property type="evidence" value="ECO:0007669"/>
    <property type="project" value="UniProtKB-KW"/>
</dbReference>
<keyword evidence="7 19" id="KW-0732">Signal</keyword>
<keyword evidence="15" id="KW-0325">Glycoprotein</keyword>
<dbReference type="PROSITE" id="PS00108">
    <property type="entry name" value="PROTEIN_KINASE_ST"/>
    <property type="match status" value="1"/>
</dbReference>
<sequence>MRYPTRHYFSSALSISFLLGFLCCQSSSSSHDYLSQGSSLSVEYPNDFLSSPNGLFSAGFHQVGNNTYSFAVRFSEQLCAHACVVWMANRDQPVNGRHSKLSLTNNGDLILNDAGHSVVWSTNTVDTSSFLVSSRSRRNYSSGFYKLYFDNDNVLRLLFNGPEVSSVYWPSPGRANWRSGWLTYNDSRIACLDSFGNFSSSDGFKFMSADYGQEIPRRLRLDFDGNIRLYSLSGKKGEWTVSWQAMSRPCRIHGICGPNSLCRVNHTGRRCTCAPGHERVDRSDWSRGCKPIFNPDFCSNNTRVRFQKLARANFYGYYNLEFENYTFERCQRKCLEICSCKGFQFRFIEDKGYFNCYPKLRLVNGYRAAGDIHLKFPQDSQFSSIRPERSRLQCPAANNYELQRIYTRSNGDRLLKFLLIFALVIGGIETMAVLLVWLFVIRSRRDNGDDSKAYHLAATGFRRYTYAELKKATRNFREEIGRGAWGSVYKAVLPGERFGAVKRLMESNQGEAEFLAEVSTIGKLNHMNLIETWGYCAEGKHRLLVYDYMEHGSLADNLSNGKLDWRRRFDIAIGAARGLAYLHEECLEWVLHCDVKPQNILLDSKYQPKVADFGLSKLLNRDESKNSSFSRIRGTRGYMAPEWVYNLPITSKVDVYSYGKYYWRRSRDAIRREAYCTQILGEVSKRTED</sequence>
<dbReference type="GO" id="GO:0005524">
    <property type="term" value="F:ATP binding"/>
    <property type="evidence" value="ECO:0007669"/>
    <property type="project" value="UniProtKB-KW"/>
</dbReference>
<dbReference type="InterPro" id="IPR000858">
    <property type="entry name" value="S_locus_glycoprot_dom"/>
</dbReference>
<dbReference type="SUPFAM" id="SSF51110">
    <property type="entry name" value="alpha-D-mannose-specific plant lectins"/>
    <property type="match status" value="1"/>
</dbReference>
<evidence type="ECO:0000256" key="15">
    <source>
        <dbReference type="ARBA" id="ARBA00023180"/>
    </source>
</evidence>
<evidence type="ECO:0000259" key="21">
    <source>
        <dbReference type="PROSITE" id="PS50927"/>
    </source>
</evidence>
<evidence type="ECO:0000256" key="5">
    <source>
        <dbReference type="ARBA" id="ARBA00022679"/>
    </source>
</evidence>
<dbReference type="GO" id="GO:0048544">
    <property type="term" value="P:recognition of pollen"/>
    <property type="evidence" value="ECO:0007669"/>
    <property type="project" value="InterPro"/>
</dbReference>
<evidence type="ECO:0000256" key="17">
    <source>
        <dbReference type="ARBA" id="ARBA00048679"/>
    </source>
</evidence>
<evidence type="ECO:0000313" key="22">
    <source>
        <dbReference type="EMBL" id="OWM80662.1"/>
    </source>
</evidence>
<dbReference type="Pfam" id="PF00069">
    <property type="entry name" value="Pkinase"/>
    <property type="match status" value="1"/>
</dbReference>
<name>A0A218X8G8_PUNGR</name>
<evidence type="ECO:0000256" key="8">
    <source>
        <dbReference type="ARBA" id="ARBA00022741"/>
    </source>
</evidence>
<accession>A0A218X8G8</accession>
<evidence type="ECO:0000256" key="7">
    <source>
        <dbReference type="ARBA" id="ARBA00022729"/>
    </source>
</evidence>
<dbReference type="EC" id="2.7.11.1" evidence="2"/>
<dbReference type="SMART" id="SM00220">
    <property type="entry name" value="S_TKc"/>
    <property type="match status" value="1"/>
</dbReference>
<keyword evidence="8" id="KW-0547">Nucleotide-binding</keyword>
<dbReference type="InterPro" id="IPR008271">
    <property type="entry name" value="Ser/Thr_kinase_AS"/>
</dbReference>
<proteinExistence type="predicted"/>
<keyword evidence="10" id="KW-0067">ATP-binding</keyword>
<keyword evidence="9" id="KW-0418">Kinase</keyword>
<feature type="transmembrane region" description="Helical" evidence="18">
    <location>
        <begin position="417"/>
        <end position="440"/>
    </location>
</feature>
<dbReference type="Pfam" id="PF00954">
    <property type="entry name" value="S_locus_glycop"/>
    <property type="match status" value="1"/>
</dbReference>
<dbReference type="FunFam" id="1.10.510.10:FF:001424">
    <property type="entry name" value="Protein kinase superfamily protein"/>
    <property type="match status" value="1"/>
</dbReference>
<evidence type="ECO:0000313" key="23">
    <source>
        <dbReference type="Proteomes" id="UP000197138"/>
    </source>
</evidence>
<keyword evidence="6 18" id="KW-0812">Transmembrane</keyword>
<dbReference type="InterPro" id="IPR001480">
    <property type="entry name" value="Bulb-type_lectin_dom"/>
</dbReference>
<evidence type="ECO:0000256" key="1">
    <source>
        <dbReference type="ARBA" id="ARBA00004479"/>
    </source>
</evidence>
<evidence type="ECO:0000256" key="4">
    <source>
        <dbReference type="ARBA" id="ARBA00022536"/>
    </source>
</evidence>
<dbReference type="PANTHER" id="PTHR47974">
    <property type="entry name" value="OS07G0415500 PROTEIN"/>
    <property type="match status" value="1"/>
</dbReference>
<dbReference type="Gene3D" id="3.30.200.20">
    <property type="entry name" value="Phosphorylase Kinase, domain 1"/>
    <property type="match status" value="1"/>
</dbReference>
<comment type="subcellular location">
    <subcellularLocation>
        <location evidence="1">Membrane</location>
        <topology evidence="1">Single-pass type I membrane protein</topology>
    </subcellularLocation>
</comment>
<organism evidence="22 23">
    <name type="scientific">Punica granatum</name>
    <name type="common">Pomegranate</name>
    <dbReference type="NCBI Taxonomy" id="22663"/>
    <lineage>
        <taxon>Eukaryota</taxon>
        <taxon>Viridiplantae</taxon>
        <taxon>Streptophyta</taxon>
        <taxon>Embryophyta</taxon>
        <taxon>Tracheophyta</taxon>
        <taxon>Spermatophyta</taxon>
        <taxon>Magnoliopsida</taxon>
        <taxon>eudicotyledons</taxon>
        <taxon>Gunneridae</taxon>
        <taxon>Pentapetalae</taxon>
        <taxon>rosids</taxon>
        <taxon>malvids</taxon>
        <taxon>Myrtales</taxon>
        <taxon>Lythraceae</taxon>
        <taxon>Punica</taxon>
    </lineage>
</organism>
<evidence type="ECO:0000256" key="14">
    <source>
        <dbReference type="ARBA" id="ARBA00023170"/>
    </source>
</evidence>
<evidence type="ECO:0000256" key="19">
    <source>
        <dbReference type="SAM" id="SignalP"/>
    </source>
</evidence>
<evidence type="ECO:0000256" key="6">
    <source>
        <dbReference type="ARBA" id="ARBA00022692"/>
    </source>
</evidence>
<dbReference type="SMART" id="SM00108">
    <property type="entry name" value="B_lectin"/>
    <property type="match status" value="1"/>
</dbReference>
<comment type="catalytic activity">
    <reaction evidence="17">
        <text>L-seryl-[protein] + ATP = O-phospho-L-seryl-[protein] + ADP + H(+)</text>
        <dbReference type="Rhea" id="RHEA:17989"/>
        <dbReference type="Rhea" id="RHEA-COMP:9863"/>
        <dbReference type="Rhea" id="RHEA-COMP:11604"/>
        <dbReference type="ChEBI" id="CHEBI:15378"/>
        <dbReference type="ChEBI" id="CHEBI:29999"/>
        <dbReference type="ChEBI" id="CHEBI:30616"/>
        <dbReference type="ChEBI" id="CHEBI:83421"/>
        <dbReference type="ChEBI" id="CHEBI:456216"/>
        <dbReference type="EC" id="2.7.11.1"/>
    </reaction>
</comment>
<evidence type="ECO:0000256" key="2">
    <source>
        <dbReference type="ARBA" id="ARBA00012513"/>
    </source>
</evidence>
<evidence type="ECO:0000256" key="9">
    <source>
        <dbReference type="ARBA" id="ARBA00022777"/>
    </source>
</evidence>
<keyword evidence="12 18" id="KW-0472">Membrane</keyword>
<feature type="signal peptide" evidence="19">
    <location>
        <begin position="1"/>
        <end position="28"/>
    </location>
</feature>
<dbReference type="Pfam" id="PF01453">
    <property type="entry name" value="B_lectin"/>
    <property type="match status" value="1"/>
</dbReference>
<gene>
    <name evidence="22" type="ORF">CDL15_Pgr006692</name>
</gene>
<dbReference type="Proteomes" id="UP000197138">
    <property type="component" value="Unassembled WGS sequence"/>
</dbReference>
<dbReference type="InterPro" id="IPR036426">
    <property type="entry name" value="Bulb-type_lectin_dom_sf"/>
</dbReference>
<dbReference type="PANTHER" id="PTHR47974:SF3">
    <property type="entry name" value="RECEPTOR-LIKE SERINE_THREONINE-PROTEIN KINASE"/>
    <property type="match status" value="1"/>
</dbReference>
<keyword evidence="3" id="KW-0723">Serine/threonine-protein kinase</keyword>
<keyword evidence="13" id="KW-1015">Disulfide bond</keyword>
<feature type="chain" id="PRO_5012239669" description="non-specific serine/threonine protein kinase" evidence="19">
    <location>
        <begin position="29"/>
        <end position="689"/>
    </location>
</feature>
<comment type="catalytic activity">
    <reaction evidence="16">
        <text>L-threonyl-[protein] + ATP = O-phospho-L-threonyl-[protein] + ADP + H(+)</text>
        <dbReference type="Rhea" id="RHEA:46608"/>
        <dbReference type="Rhea" id="RHEA-COMP:11060"/>
        <dbReference type="Rhea" id="RHEA-COMP:11605"/>
        <dbReference type="ChEBI" id="CHEBI:15378"/>
        <dbReference type="ChEBI" id="CHEBI:30013"/>
        <dbReference type="ChEBI" id="CHEBI:30616"/>
        <dbReference type="ChEBI" id="CHEBI:61977"/>
        <dbReference type="ChEBI" id="CHEBI:456216"/>
        <dbReference type="EC" id="2.7.11.1"/>
    </reaction>
</comment>
<evidence type="ECO:0000259" key="20">
    <source>
        <dbReference type="PROSITE" id="PS50011"/>
    </source>
</evidence>
<keyword evidence="11 18" id="KW-1133">Transmembrane helix</keyword>
<reference evidence="23" key="1">
    <citation type="journal article" date="2017" name="Plant J.">
        <title>The pomegranate (Punica granatum L.) genome and the genomics of punicalagin biosynthesis.</title>
        <authorList>
            <person name="Qin G."/>
            <person name="Xu C."/>
            <person name="Ming R."/>
            <person name="Tang H."/>
            <person name="Guyot R."/>
            <person name="Kramer E.M."/>
            <person name="Hu Y."/>
            <person name="Yi X."/>
            <person name="Qi Y."/>
            <person name="Xu X."/>
            <person name="Gao Z."/>
            <person name="Pan H."/>
            <person name="Jian J."/>
            <person name="Tian Y."/>
            <person name="Yue Z."/>
            <person name="Xu Y."/>
        </authorList>
    </citation>
    <scope>NUCLEOTIDE SEQUENCE [LARGE SCALE GENOMIC DNA]</scope>
    <source>
        <strain evidence="23">cv. Dabenzi</strain>
    </source>
</reference>
<feature type="domain" description="Bulb-type lectin" evidence="21">
    <location>
        <begin position="25"/>
        <end position="160"/>
    </location>
</feature>
<dbReference type="FunFam" id="3.30.200.20:FF:000059">
    <property type="entry name" value="S-receptor-like serine/threonine-protein kinase"/>
    <property type="match status" value="1"/>
</dbReference>
<evidence type="ECO:0000256" key="3">
    <source>
        <dbReference type="ARBA" id="ARBA00022527"/>
    </source>
</evidence>
<dbReference type="InterPro" id="IPR000719">
    <property type="entry name" value="Prot_kinase_dom"/>
</dbReference>
<dbReference type="Gene3D" id="2.90.10.10">
    <property type="entry name" value="Bulb-type lectin domain"/>
    <property type="match status" value="1"/>
</dbReference>
<protein>
    <recommendedName>
        <fullName evidence="2">non-specific serine/threonine protein kinase</fullName>
        <ecNumber evidence="2">2.7.11.1</ecNumber>
    </recommendedName>
</protein>
<dbReference type="PROSITE" id="PS50927">
    <property type="entry name" value="BULB_LECTIN"/>
    <property type="match status" value="1"/>
</dbReference>
<dbReference type="Gene3D" id="1.10.510.10">
    <property type="entry name" value="Transferase(Phosphotransferase) domain 1"/>
    <property type="match status" value="1"/>
</dbReference>
<evidence type="ECO:0000256" key="12">
    <source>
        <dbReference type="ARBA" id="ARBA00023136"/>
    </source>
</evidence>
<evidence type="ECO:0000256" key="11">
    <source>
        <dbReference type="ARBA" id="ARBA00022989"/>
    </source>
</evidence>
<evidence type="ECO:0000256" key="18">
    <source>
        <dbReference type="SAM" id="Phobius"/>
    </source>
</evidence>
<dbReference type="AlphaFoldDB" id="A0A218X8G8"/>
<keyword evidence="14" id="KW-0675">Receptor</keyword>
<evidence type="ECO:0000256" key="10">
    <source>
        <dbReference type="ARBA" id="ARBA00022840"/>
    </source>
</evidence>
<evidence type="ECO:0000256" key="13">
    <source>
        <dbReference type="ARBA" id="ARBA00023157"/>
    </source>
</evidence>
<keyword evidence="4" id="KW-0245">EGF-like domain</keyword>
<feature type="domain" description="Protein kinase" evidence="20">
    <location>
        <begin position="474"/>
        <end position="689"/>
    </location>
</feature>
<keyword evidence="5" id="KW-0808">Transferase</keyword>
<dbReference type="EMBL" id="MTKT01002214">
    <property type="protein sequence ID" value="OWM80662.1"/>
    <property type="molecule type" value="Genomic_DNA"/>
</dbReference>
<comment type="caution">
    <text evidence="22">The sequence shown here is derived from an EMBL/GenBank/DDBJ whole genome shotgun (WGS) entry which is preliminary data.</text>
</comment>
<dbReference type="PROSITE" id="PS50011">
    <property type="entry name" value="PROTEIN_KINASE_DOM"/>
    <property type="match status" value="1"/>
</dbReference>
<dbReference type="GO" id="GO:0016020">
    <property type="term" value="C:membrane"/>
    <property type="evidence" value="ECO:0007669"/>
    <property type="project" value="UniProtKB-SubCell"/>
</dbReference>
<evidence type="ECO:0000256" key="16">
    <source>
        <dbReference type="ARBA" id="ARBA00047899"/>
    </source>
</evidence>